<name>Q5ZBN4_ORYSJ</name>
<dbReference type="EMBL" id="AP003303">
    <property type="protein sequence ID" value="BAD53052.1"/>
    <property type="molecule type" value="Genomic_DNA"/>
</dbReference>
<dbReference type="Gene3D" id="1.10.110.10">
    <property type="entry name" value="Plant lipid-transfer and hydrophobic proteins"/>
    <property type="match status" value="1"/>
</dbReference>
<feature type="region of interest" description="Disordered" evidence="1">
    <location>
        <begin position="305"/>
        <end position="332"/>
    </location>
</feature>
<dbReference type="EMBL" id="AP003216">
    <property type="protein sequence ID" value="BAD52821.1"/>
    <property type="molecule type" value="Genomic_DNA"/>
</dbReference>
<gene>
    <name evidence="4" type="ORF">OSJNBa0090K04.13</name>
    <name evidence="5" type="ORF">P0704D04.21</name>
</gene>
<evidence type="ECO:0000256" key="2">
    <source>
        <dbReference type="SAM" id="SignalP"/>
    </source>
</evidence>
<dbReference type="SUPFAM" id="SSF47699">
    <property type="entry name" value="Bifunctional inhibitor/lipid-transfer protein/seed storage 2S albumin"/>
    <property type="match status" value="1"/>
</dbReference>
<dbReference type="InterPro" id="IPR016140">
    <property type="entry name" value="Bifunc_inhib/LTP/seed_store"/>
</dbReference>
<dbReference type="Proteomes" id="UP000000763">
    <property type="component" value="Chromosome 1"/>
</dbReference>
<dbReference type="Pfam" id="PF14368">
    <property type="entry name" value="LTP_2"/>
    <property type="match status" value="1"/>
</dbReference>
<dbReference type="Proteomes" id="UP000817658">
    <property type="component" value="Chromosome 1"/>
</dbReference>
<dbReference type="InterPro" id="IPR036312">
    <property type="entry name" value="Bifun_inhib/LTP/seed_sf"/>
</dbReference>
<evidence type="ECO:0000256" key="1">
    <source>
        <dbReference type="SAM" id="MobiDB-lite"/>
    </source>
</evidence>
<evidence type="ECO:0000313" key="5">
    <source>
        <dbReference type="EMBL" id="BAD53052.1"/>
    </source>
</evidence>
<dbReference type="PANTHER" id="PTHR35747">
    <property type="entry name" value="BIFUNCTIONAL INHIBITOR/LIPID-TRANSFER PROTEIN/SEED STORAGE 2S ALBUMIN SUPERFAMILY PROTEIN"/>
    <property type="match status" value="1"/>
</dbReference>
<evidence type="ECO:0000313" key="4">
    <source>
        <dbReference type="EMBL" id="BAD52821.1"/>
    </source>
</evidence>
<protein>
    <recommendedName>
        <fullName evidence="3">Bifunctional inhibitor/plant lipid transfer protein/seed storage helical domain-containing protein</fullName>
    </recommendedName>
</protein>
<feature type="signal peptide" evidence="2">
    <location>
        <begin position="1"/>
        <end position="21"/>
    </location>
</feature>
<evidence type="ECO:0000313" key="6">
    <source>
        <dbReference type="Proteomes" id="UP000000763"/>
    </source>
</evidence>
<feature type="compositionally biased region" description="Low complexity" evidence="1">
    <location>
        <begin position="305"/>
        <end position="317"/>
    </location>
</feature>
<reference evidence="5" key="1">
    <citation type="journal article" date="2002" name="Nature">
        <title>The genome sequence and structure of rice chromosome 1.</title>
        <authorList>
            <person name="Sasaki T."/>
            <person name="Matsumoto T."/>
            <person name="Yamamoto K."/>
            <person name="Sakata K."/>
            <person name="Baba T."/>
            <person name="Katayose Y."/>
            <person name="Wu J."/>
            <person name="Niimura Y."/>
            <person name="Cheng Z."/>
            <person name="Nagamura Y."/>
            <person name="Antonio B.A."/>
            <person name="Kanamori H."/>
            <person name="Hosokawa S."/>
            <person name="Masukawa M."/>
            <person name="Arikawa K."/>
            <person name="Chiden Y."/>
            <person name="Hayashi M."/>
            <person name="Okamoto M."/>
            <person name="Ando T."/>
            <person name="Aoki H."/>
            <person name="Arita K."/>
            <person name="Hamada M."/>
            <person name="Harada C."/>
            <person name="Hijishita S."/>
            <person name="Honda M."/>
            <person name="Ichikawa Y."/>
            <person name="Idonuma A."/>
            <person name="Iijima M."/>
            <person name="Ikeda M."/>
            <person name="Ikeno M."/>
            <person name="Itoh S."/>
            <person name="Itoh T."/>
            <person name="Itoh Y."/>
            <person name="Itoh Y."/>
            <person name="Iwabuchi A."/>
            <person name="Kamiya K."/>
            <person name="Karasawa W."/>
            <person name="Katagiri S."/>
            <person name="Kikuta A."/>
            <person name="Kobayashi N."/>
            <person name="Kono I."/>
            <person name="Machita K."/>
            <person name="Maehara T."/>
            <person name="Mizuno H."/>
            <person name="Mizubayashi T."/>
            <person name="Mukai Y."/>
            <person name="Nagasaki H."/>
            <person name="Nakashima M."/>
            <person name="Nakama Y."/>
            <person name="Nakamichi Y."/>
            <person name="Nakamura M."/>
            <person name="Namiki N."/>
            <person name="Negishi M."/>
            <person name="Ohta I."/>
            <person name="Ono N."/>
            <person name="Saji S."/>
            <person name="Sakai K."/>
            <person name="Shibata M."/>
            <person name="Shimokawa T."/>
            <person name="Shomura A."/>
            <person name="Song J."/>
            <person name="Takazaki Y."/>
            <person name="Terasawa K."/>
            <person name="Tsuji K."/>
            <person name="Waki K."/>
            <person name="Yamagata H."/>
            <person name="Yamane H."/>
            <person name="Yoshiki S."/>
            <person name="Yoshihara R."/>
            <person name="Yukawa K."/>
            <person name="Zhong H."/>
            <person name="Iwama H."/>
            <person name="Endo T."/>
            <person name="Ito H."/>
            <person name="Hahn J.H."/>
            <person name="Kim H.I."/>
            <person name="Eun M.Y."/>
            <person name="Yano M."/>
            <person name="Jiang J."/>
            <person name="Gojobori T."/>
        </authorList>
    </citation>
    <scope>NUCLEOTIDE SEQUENCE</scope>
</reference>
<reference evidence="6" key="3">
    <citation type="journal article" date="2008" name="Nucleic Acids Res.">
        <title>The rice annotation project database (RAP-DB): 2008 update.</title>
        <authorList>
            <consortium name="The rice annotation project (RAP)"/>
        </authorList>
    </citation>
    <scope>GENOME REANNOTATION</scope>
    <source>
        <strain evidence="6">cv. Nipponbare</strain>
    </source>
</reference>
<sequence length="465" mass="45735">MGPTALHLIAVAVAAVVAAAAAPASASASAAGAFSEVPPETPCAAAIVSVAPCLAHVAVVAPPARPAPAPTEACCAAFLRGVSPSGGGGEGCFCHLLRDPLLLGFPVNTARLGALLPTCAAANANASAAAAVEAATLFADTCRADLKSLPEMRFLPDPPPTPTISPVVTVLFSSCMTMIISSISSFNHSHGNAYVDSLICCECLCSCRPRINAPDDGGAFDARACAATGPVWIGDLNSQPEFPCGVVSPNSSSSGRFDPAVVLICHCPCPVLTLLTNLCLLRLSSVGVPERPVMLGSPVDEELPAAGAGAGDTEAAACGGGGGRRRDQAGQAAGGGGGVVEVLAATCGHAVVVAVVVVVAVAAAAAGSRRGGVPQLRATTAADDAGGTRELGRRRVVGGGGGGADGEASACRVEAVRRPGRRERGGAEPVRGGGAAAPAELVGDQEVAAPGEEGCTYRASLSLAH</sequence>
<dbReference type="PANTHER" id="PTHR35747:SF2">
    <property type="entry name" value="NON-SPECIFIC LIPID TRANSFER PROTEIN GPI-ANCHORED 25"/>
    <property type="match status" value="1"/>
</dbReference>
<accession>Q5ZBN4</accession>
<reference evidence="6" key="2">
    <citation type="journal article" date="2005" name="Nature">
        <title>The map-based sequence of the rice genome.</title>
        <authorList>
            <consortium name="International rice genome sequencing project (IRGSP)"/>
            <person name="Matsumoto T."/>
            <person name="Wu J."/>
            <person name="Kanamori H."/>
            <person name="Katayose Y."/>
            <person name="Fujisawa M."/>
            <person name="Namiki N."/>
            <person name="Mizuno H."/>
            <person name="Yamamoto K."/>
            <person name="Antonio B.A."/>
            <person name="Baba T."/>
            <person name="Sakata K."/>
            <person name="Nagamura Y."/>
            <person name="Aoki H."/>
            <person name="Arikawa K."/>
            <person name="Arita K."/>
            <person name="Bito T."/>
            <person name="Chiden Y."/>
            <person name="Fujitsuka N."/>
            <person name="Fukunaka R."/>
            <person name="Hamada M."/>
            <person name="Harada C."/>
            <person name="Hayashi A."/>
            <person name="Hijishita S."/>
            <person name="Honda M."/>
            <person name="Hosokawa S."/>
            <person name="Ichikawa Y."/>
            <person name="Idonuma A."/>
            <person name="Iijima M."/>
            <person name="Ikeda M."/>
            <person name="Ikeno M."/>
            <person name="Ito K."/>
            <person name="Ito S."/>
            <person name="Ito T."/>
            <person name="Ito Y."/>
            <person name="Ito Y."/>
            <person name="Iwabuchi A."/>
            <person name="Kamiya K."/>
            <person name="Karasawa W."/>
            <person name="Kurita K."/>
            <person name="Katagiri S."/>
            <person name="Kikuta A."/>
            <person name="Kobayashi H."/>
            <person name="Kobayashi N."/>
            <person name="Machita K."/>
            <person name="Maehara T."/>
            <person name="Masukawa M."/>
            <person name="Mizubayashi T."/>
            <person name="Mukai Y."/>
            <person name="Nagasaki H."/>
            <person name="Nagata Y."/>
            <person name="Naito S."/>
            <person name="Nakashima M."/>
            <person name="Nakama Y."/>
            <person name="Nakamichi Y."/>
            <person name="Nakamura M."/>
            <person name="Meguro A."/>
            <person name="Negishi M."/>
            <person name="Ohta I."/>
            <person name="Ohta T."/>
            <person name="Okamoto M."/>
            <person name="Ono N."/>
            <person name="Saji S."/>
            <person name="Sakaguchi M."/>
            <person name="Sakai K."/>
            <person name="Shibata M."/>
            <person name="Shimokawa T."/>
            <person name="Song J."/>
            <person name="Takazaki Y."/>
            <person name="Terasawa K."/>
            <person name="Tsugane M."/>
            <person name="Tsuji K."/>
            <person name="Ueda S."/>
            <person name="Waki K."/>
            <person name="Yamagata H."/>
            <person name="Yamamoto M."/>
            <person name="Yamamoto S."/>
            <person name="Yamane H."/>
            <person name="Yoshiki S."/>
            <person name="Yoshihara R."/>
            <person name="Yukawa K."/>
            <person name="Zhong H."/>
            <person name="Yano M."/>
            <person name="Yuan Q."/>
            <person name="Ouyang S."/>
            <person name="Liu J."/>
            <person name="Jones K.M."/>
            <person name="Gansberger K."/>
            <person name="Moffat K."/>
            <person name="Hill J."/>
            <person name="Bera J."/>
            <person name="Fadrosh D."/>
            <person name="Jin S."/>
            <person name="Johri S."/>
            <person name="Kim M."/>
            <person name="Overton L."/>
            <person name="Reardon M."/>
            <person name="Tsitrin T."/>
            <person name="Vuong H."/>
            <person name="Weaver B."/>
            <person name="Ciecko A."/>
            <person name="Tallon L."/>
            <person name="Jackson J."/>
            <person name="Pai G."/>
            <person name="Aken S.V."/>
            <person name="Utterback T."/>
            <person name="Reidmuller S."/>
            <person name="Feldblyum T."/>
            <person name="Hsiao J."/>
            <person name="Zismann V."/>
            <person name="Iobst S."/>
            <person name="de Vazeille A.R."/>
            <person name="Buell C.R."/>
            <person name="Ying K."/>
            <person name="Li Y."/>
            <person name="Lu T."/>
            <person name="Huang Y."/>
            <person name="Zhao Q."/>
            <person name="Feng Q."/>
            <person name="Zhang L."/>
            <person name="Zhu J."/>
            <person name="Weng Q."/>
            <person name="Mu J."/>
            <person name="Lu Y."/>
            <person name="Fan D."/>
            <person name="Liu Y."/>
            <person name="Guan J."/>
            <person name="Zhang Y."/>
            <person name="Yu S."/>
            <person name="Liu X."/>
            <person name="Zhang Y."/>
            <person name="Hong G."/>
            <person name="Han B."/>
            <person name="Choisne N."/>
            <person name="Demange N."/>
            <person name="Orjeda G."/>
            <person name="Samain S."/>
            <person name="Cattolico L."/>
            <person name="Pelletier E."/>
            <person name="Couloux A."/>
            <person name="Segurens B."/>
            <person name="Wincker P."/>
            <person name="D'Hont A."/>
            <person name="Scarpelli C."/>
            <person name="Weissenbach J."/>
            <person name="Salanoubat M."/>
            <person name="Quetier F."/>
            <person name="Yu Y."/>
            <person name="Kim H.R."/>
            <person name="Rambo T."/>
            <person name="Currie J."/>
            <person name="Collura K."/>
            <person name="Luo M."/>
            <person name="Yang T."/>
            <person name="Ammiraju J.S.S."/>
            <person name="Engler F."/>
            <person name="Soderlund C."/>
            <person name="Wing R.A."/>
            <person name="Palmer L.E."/>
            <person name="de la Bastide M."/>
            <person name="Spiegel L."/>
            <person name="Nascimento L."/>
            <person name="Zutavern T."/>
            <person name="O'Shaughnessy A."/>
            <person name="Dike S."/>
            <person name="Dedhia N."/>
            <person name="Preston R."/>
            <person name="Balija V."/>
            <person name="McCombie W.R."/>
            <person name="Chow T."/>
            <person name="Chen H."/>
            <person name="Chung M."/>
            <person name="Chen C."/>
            <person name="Shaw J."/>
            <person name="Wu H."/>
            <person name="Hsiao K."/>
            <person name="Chao Y."/>
            <person name="Chu M."/>
            <person name="Cheng C."/>
            <person name="Hour A."/>
            <person name="Lee P."/>
            <person name="Lin S."/>
            <person name="Lin Y."/>
            <person name="Liou J."/>
            <person name="Liu S."/>
            <person name="Hsing Y."/>
            <person name="Raghuvanshi S."/>
            <person name="Mohanty A."/>
            <person name="Bharti A.K."/>
            <person name="Gaur A."/>
            <person name="Gupta V."/>
            <person name="Kumar D."/>
            <person name="Ravi V."/>
            <person name="Vij S."/>
            <person name="Kapur A."/>
            <person name="Khurana P."/>
            <person name="Khurana P."/>
            <person name="Khurana J.P."/>
            <person name="Tyagi A.K."/>
            <person name="Gaikwad K."/>
            <person name="Singh A."/>
            <person name="Dalal V."/>
            <person name="Srivastava S."/>
            <person name="Dixit A."/>
            <person name="Pal A.K."/>
            <person name="Ghazi I.A."/>
            <person name="Yadav M."/>
            <person name="Pandit A."/>
            <person name="Bhargava A."/>
            <person name="Sureshbabu K."/>
            <person name="Batra K."/>
            <person name="Sharma T.R."/>
            <person name="Mohapatra T."/>
            <person name="Singh N.K."/>
            <person name="Messing J."/>
            <person name="Nelson A.B."/>
            <person name="Fuks G."/>
            <person name="Kavchok S."/>
            <person name="Keizer G."/>
            <person name="Linton E."/>
            <person name="Llaca V."/>
            <person name="Song R."/>
            <person name="Tanyolac B."/>
            <person name="Young S."/>
            <person name="Ho-Il K."/>
            <person name="Hahn J.H."/>
            <person name="Sangsakoo G."/>
            <person name="Vanavichit A."/>
            <person name="de Mattos Luiz.A.T."/>
            <person name="Zimmer P.D."/>
            <person name="Malone G."/>
            <person name="Dellagostin O."/>
            <person name="de Oliveira A.C."/>
            <person name="Bevan M."/>
            <person name="Bancroft I."/>
            <person name="Minx P."/>
            <person name="Cordum H."/>
            <person name="Wilson R."/>
            <person name="Cheng Z."/>
            <person name="Jin W."/>
            <person name="Jiang J."/>
            <person name="Leong S.A."/>
            <person name="Iwama H."/>
            <person name="Gojobori T."/>
            <person name="Itoh T."/>
            <person name="Niimura Y."/>
            <person name="Fujii Y."/>
            <person name="Habara T."/>
            <person name="Sakai H."/>
            <person name="Sato Y."/>
            <person name="Wilson G."/>
            <person name="Kumar K."/>
            <person name="McCouch S."/>
            <person name="Juretic N."/>
            <person name="Hoen D."/>
            <person name="Wright S."/>
            <person name="Bruskiewich R."/>
            <person name="Bureau T."/>
            <person name="Miyao A."/>
            <person name="Hirochika H."/>
            <person name="Nishikawa T."/>
            <person name="Kadowaki K."/>
            <person name="Sugiura M."/>
            <person name="Burr B."/>
            <person name="Sasaki T."/>
        </authorList>
    </citation>
    <scope>NUCLEOTIDE SEQUENCE [LARGE SCALE GENOMIC DNA]</scope>
    <source>
        <strain evidence="6">cv. Nipponbare</strain>
    </source>
</reference>
<dbReference type="InterPro" id="IPR053353">
    <property type="entry name" value="Plant_LTP_GPI-anchored"/>
</dbReference>
<proteinExistence type="predicted"/>
<feature type="chain" id="PRO_5010141044" description="Bifunctional inhibitor/plant lipid transfer protein/seed storage helical domain-containing protein" evidence="2">
    <location>
        <begin position="22"/>
        <end position="465"/>
    </location>
</feature>
<evidence type="ECO:0000259" key="3">
    <source>
        <dbReference type="Pfam" id="PF14368"/>
    </source>
</evidence>
<feature type="domain" description="Bifunctional inhibitor/plant lipid transfer protein/seed storage helical" evidence="3">
    <location>
        <begin position="27"/>
        <end position="124"/>
    </location>
</feature>
<organism evidence="5">
    <name type="scientific">Oryza sativa subsp. japonica</name>
    <name type="common">Rice</name>
    <dbReference type="NCBI Taxonomy" id="39947"/>
    <lineage>
        <taxon>Eukaryota</taxon>
        <taxon>Viridiplantae</taxon>
        <taxon>Streptophyta</taxon>
        <taxon>Embryophyta</taxon>
        <taxon>Tracheophyta</taxon>
        <taxon>Spermatophyta</taxon>
        <taxon>Magnoliopsida</taxon>
        <taxon>Liliopsida</taxon>
        <taxon>Poales</taxon>
        <taxon>Poaceae</taxon>
        <taxon>BOP clade</taxon>
        <taxon>Oryzoideae</taxon>
        <taxon>Oryzeae</taxon>
        <taxon>Oryzinae</taxon>
        <taxon>Oryza</taxon>
        <taxon>Oryza sativa</taxon>
    </lineage>
</organism>
<dbReference type="AlphaFoldDB" id="Q5ZBN4"/>
<keyword evidence="2" id="KW-0732">Signal</keyword>